<evidence type="ECO:0000313" key="2">
    <source>
        <dbReference type="Proteomes" id="UP000198251"/>
    </source>
</evidence>
<dbReference type="EMBL" id="LT607733">
    <property type="protein sequence ID" value="SCG18460.1"/>
    <property type="molecule type" value="Genomic_DNA"/>
</dbReference>
<sequence length="67" mass="7067">MPCLTVIVASTRPGRAGRRIGDWFTAATAYDASDELVPDPERDAAATVLLDEVARLAAALTPLRVTA</sequence>
<keyword evidence="2" id="KW-1185">Reference proteome</keyword>
<dbReference type="GeneID" id="95804493"/>
<gene>
    <name evidence="1" type="ORF">GA0070610_4803</name>
</gene>
<dbReference type="RefSeq" id="WP_089002070.1">
    <property type="nucleotide sequence ID" value="NZ_JBFAAC010000003.1"/>
</dbReference>
<evidence type="ECO:0000313" key="1">
    <source>
        <dbReference type="EMBL" id="SCG18460.1"/>
    </source>
</evidence>
<evidence type="ECO:0008006" key="3">
    <source>
        <dbReference type="Google" id="ProtNLM"/>
    </source>
</evidence>
<organism evidence="1 2">
    <name type="scientific">Micromonospora echinofusca</name>
    <dbReference type="NCBI Taxonomy" id="47858"/>
    <lineage>
        <taxon>Bacteria</taxon>
        <taxon>Bacillati</taxon>
        <taxon>Actinomycetota</taxon>
        <taxon>Actinomycetes</taxon>
        <taxon>Micromonosporales</taxon>
        <taxon>Micromonosporaceae</taxon>
        <taxon>Micromonospora</taxon>
    </lineage>
</organism>
<proteinExistence type="predicted"/>
<dbReference type="AlphaFoldDB" id="A0A1C5GF86"/>
<reference evidence="1 2" key="1">
    <citation type="submission" date="2016-06" db="EMBL/GenBank/DDBJ databases">
        <authorList>
            <person name="Kjaerup R.B."/>
            <person name="Dalgaard T.S."/>
            <person name="Juul-Madsen H.R."/>
        </authorList>
    </citation>
    <scope>NUCLEOTIDE SEQUENCE [LARGE SCALE GENOMIC DNA]</scope>
    <source>
        <strain evidence="1 2">DSM 43913</strain>
    </source>
</reference>
<accession>A0A1C5GF86</accession>
<dbReference type="Proteomes" id="UP000198251">
    <property type="component" value="Chromosome I"/>
</dbReference>
<protein>
    <recommendedName>
        <fullName evidence="3">NADPH-dependent FMN reductase</fullName>
    </recommendedName>
</protein>
<name>A0A1C5GF86_MICEH</name>